<keyword evidence="5 12" id="KW-0808">Transferase</keyword>
<dbReference type="OMA" id="PYIETNA"/>
<dbReference type="Pfam" id="PF00994">
    <property type="entry name" value="MoCF_biosynth"/>
    <property type="match status" value="1"/>
</dbReference>
<dbReference type="NCBIfam" id="NF006932">
    <property type="entry name" value="PRK09417.1"/>
    <property type="match status" value="1"/>
</dbReference>
<comment type="function">
    <text evidence="10">Catalyzes the adenylation of molybdopterin as part of the biosynthesis of the molybdenum-cofactor.</text>
</comment>
<keyword evidence="6" id="KW-0547">Nucleotide-binding</keyword>
<dbReference type="GO" id="GO:0061598">
    <property type="term" value="F:molybdopterin adenylyltransferase activity"/>
    <property type="evidence" value="ECO:0007669"/>
    <property type="project" value="UniProtKB-EC"/>
</dbReference>
<dbReference type="CDD" id="cd00886">
    <property type="entry name" value="MogA_MoaB"/>
    <property type="match status" value="1"/>
</dbReference>
<proteinExistence type="inferred from homology"/>
<comment type="catalytic activity">
    <reaction evidence="9">
        <text>molybdopterin + ATP + H(+) = adenylyl-molybdopterin + diphosphate</text>
        <dbReference type="Rhea" id="RHEA:31331"/>
        <dbReference type="ChEBI" id="CHEBI:15378"/>
        <dbReference type="ChEBI" id="CHEBI:30616"/>
        <dbReference type="ChEBI" id="CHEBI:33019"/>
        <dbReference type="ChEBI" id="CHEBI:58698"/>
        <dbReference type="ChEBI" id="CHEBI:62727"/>
        <dbReference type="EC" id="2.7.7.75"/>
    </reaction>
</comment>
<dbReference type="EMBL" id="CP022115">
    <property type="protein sequence ID" value="ASJ24538.1"/>
    <property type="molecule type" value="Genomic_DNA"/>
</dbReference>
<keyword evidence="7" id="KW-0067">ATP-binding</keyword>
<comment type="pathway">
    <text evidence="1">Cofactor biosynthesis; molybdopterin biosynthesis.</text>
</comment>
<feature type="domain" description="MoaB/Mog" evidence="11">
    <location>
        <begin position="11"/>
        <end position="157"/>
    </location>
</feature>
<dbReference type="OrthoDB" id="9784492at2"/>
<dbReference type="InterPro" id="IPR001453">
    <property type="entry name" value="MoaB/Mog_dom"/>
</dbReference>
<dbReference type="GeneID" id="75109787"/>
<sequence>MTSKHDPVRIGIVSVSDRASQGTYEDRGLPALREWLSSALLNPVEFVERLIPDEQPLIEATLTGLVDDTGCDLVLTTGGTGPAPRDVTPDATLAVADRLMPGFGEQMRQISLAFVPTAILSRQVGVIRGRCLILNLPGQPKAIAETLTGLKASAERAAVPGIFAAVPYCIDLIGGPYLETRDDIVRAFRPKSAQRPAA</sequence>
<evidence type="ECO:0000256" key="9">
    <source>
        <dbReference type="ARBA" id="ARBA00051131"/>
    </source>
</evidence>
<evidence type="ECO:0000256" key="5">
    <source>
        <dbReference type="ARBA" id="ARBA00022679"/>
    </source>
</evidence>
<organism evidence="12 13">
    <name type="scientific">Laribacter hongkongensis</name>
    <dbReference type="NCBI Taxonomy" id="168471"/>
    <lineage>
        <taxon>Bacteria</taxon>
        <taxon>Pseudomonadati</taxon>
        <taxon>Pseudomonadota</taxon>
        <taxon>Betaproteobacteria</taxon>
        <taxon>Neisseriales</taxon>
        <taxon>Aquaspirillaceae</taxon>
        <taxon>Laribacter</taxon>
    </lineage>
</organism>
<evidence type="ECO:0000256" key="6">
    <source>
        <dbReference type="ARBA" id="ARBA00022741"/>
    </source>
</evidence>
<protein>
    <recommendedName>
        <fullName evidence="4">Molybdopterin adenylyltransferase</fullName>
        <ecNumber evidence="3">2.7.7.75</ecNumber>
    </recommendedName>
</protein>
<dbReference type="UniPathway" id="UPA00344"/>
<dbReference type="GO" id="GO:0006777">
    <property type="term" value="P:Mo-molybdopterin cofactor biosynthetic process"/>
    <property type="evidence" value="ECO:0007669"/>
    <property type="project" value="UniProtKB-KW"/>
</dbReference>
<dbReference type="FunFam" id="3.40.980.10:FF:000005">
    <property type="entry name" value="Molybdopterin biosynthesis mog protein"/>
    <property type="match status" value="1"/>
</dbReference>
<accession>A0A248LIF3</accession>
<dbReference type="PANTHER" id="PTHR43764:SF1">
    <property type="entry name" value="MOLYBDOPTERIN MOLYBDOTRANSFERASE"/>
    <property type="match status" value="1"/>
</dbReference>
<evidence type="ECO:0000256" key="10">
    <source>
        <dbReference type="ARBA" id="ARBA00058212"/>
    </source>
</evidence>
<dbReference type="GO" id="GO:0005524">
    <property type="term" value="F:ATP binding"/>
    <property type="evidence" value="ECO:0007669"/>
    <property type="project" value="UniProtKB-KW"/>
</dbReference>
<dbReference type="Proteomes" id="UP000197424">
    <property type="component" value="Chromosome"/>
</dbReference>
<comment type="similarity">
    <text evidence="2">Belongs to the MoaB/Mog family.</text>
</comment>
<evidence type="ECO:0000256" key="7">
    <source>
        <dbReference type="ARBA" id="ARBA00022840"/>
    </source>
</evidence>
<evidence type="ECO:0000256" key="2">
    <source>
        <dbReference type="ARBA" id="ARBA00006112"/>
    </source>
</evidence>
<dbReference type="Gene3D" id="3.40.980.10">
    <property type="entry name" value="MoaB/Mog-like domain"/>
    <property type="match status" value="1"/>
</dbReference>
<evidence type="ECO:0000256" key="8">
    <source>
        <dbReference type="ARBA" id="ARBA00023150"/>
    </source>
</evidence>
<dbReference type="EC" id="2.7.7.75" evidence="3"/>
<dbReference type="AlphaFoldDB" id="A0A248LIF3"/>
<evidence type="ECO:0000256" key="3">
    <source>
        <dbReference type="ARBA" id="ARBA00012509"/>
    </source>
</evidence>
<keyword evidence="8" id="KW-0501">Molybdenum cofactor biosynthesis</keyword>
<dbReference type="InterPro" id="IPR036425">
    <property type="entry name" value="MoaB/Mog-like_dom_sf"/>
</dbReference>
<evidence type="ECO:0000313" key="12">
    <source>
        <dbReference type="EMBL" id="ASJ24538.1"/>
    </source>
</evidence>
<dbReference type="PROSITE" id="PS01078">
    <property type="entry name" value="MOCF_BIOSYNTHESIS_1"/>
    <property type="match status" value="1"/>
</dbReference>
<dbReference type="RefSeq" id="WP_012696925.1">
    <property type="nucleotide sequence ID" value="NZ_CP022115.1"/>
</dbReference>
<reference evidence="13" key="1">
    <citation type="submission" date="2017-06" db="EMBL/GenBank/DDBJ databases">
        <title>Whole genome sequence of Laribacter hongkongensis LHGZ1.</title>
        <authorList>
            <person name="Chen D."/>
            <person name="Wu H."/>
            <person name="Chen J."/>
        </authorList>
    </citation>
    <scope>NUCLEOTIDE SEQUENCE [LARGE SCALE GENOMIC DNA]</scope>
    <source>
        <strain evidence="13">LHGZ1</strain>
    </source>
</reference>
<dbReference type="SUPFAM" id="SSF53218">
    <property type="entry name" value="Molybdenum cofactor biosynthesis proteins"/>
    <property type="match status" value="1"/>
</dbReference>
<evidence type="ECO:0000259" key="11">
    <source>
        <dbReference type="SMART" id="SM00852"/>
    </source>
</evidence>
<dbReference type="PANTHER" id="PTHR43764">
    <property type="entry name" value="MOLYBDENUM COFACTOR BIOSYNTHESIS"/>
    <property type="match status" value="1"/>
</dbReference>
<dbReference type="NCBIfam" id="TIGR00177">
    <property type="entry name" value="molyb_syn"/>
    <property type="match status" value="1"/>
</dbReference>
<keyword evidence="12" id="KW-0548">Nucleotidyltransferase</keyword>
<evidence type="ECO:0000256" key="1">
    <source>
        <dbReference type="ARBA" id="ARBA00005046"/>
    </source>
</evidence>
<dbReference type="SMART" id="SM00852">
    <property type="entry name" value="MoCF_biosynth"/>
    <property type="match status" value="1"/>
</dbReference>
<evidence type="ECO:0000256" key="4">
    <source>
        <dbReference type="ARBA" id="ARBA00013491"/>
    </source>
</evidence>
<name>A0A248LIF3_9NEIS</name>
<gene>
    <name evidence="12" type="ORF">LHGZ1_1707</name>
</gene>
<dbReference type="InterPro" id="IPR008284">
    <property type="entry name" value="MoCF_biosynth_CS"/>
</dbReference>
<dbReference type="InterPro" id="IPR051920">
    <property type="entry name" value="MPT_Adenylyltrnsfr/MoaC-Rel"/>
</dbReference>
<evidence type="ECO:0000313" key="13">
    <source>
        <dbReference type="Proteomes" id="UP000197424"/>
    </source>
</evidence>